<keyword evidence="2" id="KW-1185">Reference proteome</keyword>
<dbReference type="InterPro" id="IPR053112">
    <property type="entry name" value="Fungal_Dehydratase/Hydratase"/>
</dbReference>
<dbReference type="OrthoDB" id="5295747at2759"/>
<dbReference type="EMBL" id="WWBZ02000051">
    <property type="protein sequence ID" value="KAF4304644.1"/>
    <property type="molecule type" value="Genomic_DNA"/>
</dbReference>
<dbReference type="AlphaFoldDB" id="A0A8H4MZ60"/>
<dbReference type="InterPro" id="IPR023374">
    <property type="entry name" value="AttH-like_dom_sf"/>
</dbReference>
<dbReference type="PANTHER" id="PTHR40617">
    <property type="entry name" value="TERPENE CYCLASE ASQC"/>
    <property type="match status" value="1"/>
</dbReference>
<proteinExistence type="predicted"/>
<protein>
    <submittedName>
        <fullName evidence="1">Uncharacterized protein</fullName>
    </submittedName>
</protein>
<dbReference type="SUPFAM" id="SSF159245">
    <property type="entry name" value="AttH-like"/>
    <property type="match status" value="1"/>
</dbReference>
<evidence type="ECO:0000313" key="2">
    <source>
        <dbReference type="Proteomes" id="UP000572817"/>
    </source>
</evidence>
<reference evidence="1" key="1">
    <citation type="submission" date="2020-04" db="EMBL/GenBank/DDBJ databases">
        <title>Genome Assembly and Annotation of Botryosphaeria dothidea sdau 11-99, a Latent Pathogen of Apple Fruit Ring Rot in China.</title>
        <authorList>
            <person name="Yu C."/>
            <person name="Diao Y."/>
            <person name="Lu Q."/>
            <person name="Zhao J."/>
            <person name="Cui S."/>
            <person name="Peng C."/>
            <person name="He B."/>
            <person name="Liu H."/>
        </authorList>
    </citation>
    <scope>NUCLEOTIDE SEQUENCE [LARGE SCALE GENOMIC DNA]</scope>
    <source>
        <strain evidence="1">Sdau11-99</strain>
    </source>
</reference>
<dbReference type="PANTHER" id="PTHR40617:SF1">
    <property type="entry name" value="ATTH DOMAIN-CONTAINING PROTEIN-RELATED"/>
    <property type="match status" value="1"/>
</dbReference>
<dbReference type="Gene3D" id="2.40.370.10">
    <property type="entry name" value="AttH-like domain"/>
    <property type="match status" value="1"/>
</dbReference>
<evidence type="ECO:0000313" key="1">
    <source>
        <dbReference type="EMBL" id="KAF4304644.1"/>
    </source>
</evidence>
<comment type="caution">
    <text evidence="1">The sequence shown here is derived from an EMBL/GenBank/DDBJ whole genome shotgun (WGS) entry which is preliminary data.</text>
</comment>
<name>A0A8H4MZ60_9PEZI</name>
<sequence>MPAGATSGTITIDDAELTIDPHNSSTWYDRQFSTGSPVNGNWTWLELHFDDDDADLKASVWAIDQRPESTNGSVVSWQFATVRDGSGSSSVLSYTLRPDAASAWTSLESNVTYPTKWSLEIAPGDERVRYPSGNAI</sequence>
<dbReference type="Proteomes" id="UP000572817">
    <property type="component" value="Unassembled WGS sequence"/>
</dbReference>
<organism evidence="1 2">
    <name type="scientific">Botryosphaeria dothidea</name>
    <dbReference type="NCBI Taxonomy" id="55169"/>
    <lineage>
        <taxon>Eukaryota</taxon>
        <taxon>Fungi</taxon>
        <taxon>Dikarya</taxon>
        <taxon>Ascomycota</taxon>
        <taxon>Pezizomycotina</taxon>
        <taxon>Dothideomycetes</taxon>
        <taxon>Dothideomycetes incertae sedis</taxon>
        <taxon>Botryosphaeriales</taxon>
        <taxon>Botryosphaeriaceae</taxon>
        <taxon>Botryosphaeria</taxon>
    </lineage>
</organism>
<gene>
    <name evidence="1" type="ORF">GTA08_BOTSDO08368</name>
</gene>
<accession>A0A8H4MZ60</accession>